<dbReference type="Pfam" id="PF01035">
    <property type="entry name" value="DNA_binding_1"/>
    <property type="match status" value="1"/>
</dbReference>
<evidence type="ECO:0000256" key="9">
    <source>
        <dbReference type="ARBA" id="ARBA00023204"/>
    </source>
</evidence>
<dbReference type="OrthoDB" id="9802228at2"/>
<evidence type="ECO:0000256" key="5">
    <source>
        <dbReference type="ARBA" id="ARBA00022679"/>
    </source>
</evidence>
<evidence type="ECO:0000256" key="4">
    <source>
        <dbReference type="ARBA" id="ARBA00022603"/>
    </source>
</evidence>
<dbReference type="InterPro" id="IPR018060">
    <property type="entry name" value="HTH_AraC"/>
</dbReference>
<comment type="catalytic activity">
    <reaction evidence="10">
        <text>a 6-O-methyl-2'-deoxyguanosine in DNA + L-cysteinyl-[protein] = S-methyl-L-cysteinyl-[protein] + a 2'-deoxyguanosine in DNA</text>
        <dbReference type="Rhea" id="RHEA:24000"/>
        <dbReference type="Rhea" id="RHEA-COMP:10131"/>
        <dbReference type="Rhea" id="RHEA-COMP:10132"/>
        <dbReference type="Rhea" id="RHEA-COMP:11367"/>
        <dbReference type="Rhea" id="RHEA-COMP:11368"/>
        <dbReference type="ChEBI" id="CHEBI:29950"/>
        <dbReference type="ChEBI" id="CHEBI:82612"/>
        <dbReference type="ChEBI" id="CHEBI:85445"/>
        <dbReference type="ChEBI" id="CHEBI:85448"/>
        <dbReference type="EC" id="2.1.1.63"/>
    </reaction>
</comment>
<dbReference type="InterPro" id="IPR014048">
    <property type="entry name" value="MethylDNA_cys_MeTrfase_DNA-bd"/>
</dbReference>
<keyword evidence="7" id="KW-0805">Transcription regulation</keyword>
<dbReference type="InterPro" id="IPR009057">
    <property type="entry name" value="Homeodomain-like_sf"/>
</dbReference>
<dbReference type="PANTHER" id="PTHR10815">
    <property type="entry name" value="METHYLATED-DNA--PROTEIN-CYSTEINE METHYLTRANSFERASE"/>
    <property type="match status" value="1"/>
</dbReference>
<dbReference type="EMBL" id="SNYW01000007">
    <property type="protein sequence ID" value="TDQ83129.1"/>
    <property type="molecule type" value="Genomic_DNA"/>
</dbReference>
<keyword evidence="13" id="KW-1185">Reference proteome</keyword>
<keyword evidence="8" id="KW-0804">Transcription</keyword>
<keyword evidence="6" id="KW-0227">DNA damage</keyword>
<evidence type="ECO:0000256" key="7">
    <source>
        <dbReference type="ARBA" id="ARBA00023015"/>
    </source>
</evidence>
<accession>A0A4R6WTM8</accession>
<evidence type="ECO:0000259" key="11">
    <source>
        <dbReference type="PROSITE" id="PS01124"/>
    </source>
</evidence>
<dbReference type="FunFam" id="1.10.10.10:FF:000214">
    <property type="entry name" value="Methylated-DNA--protein-cysteine methyltransferase"/>
    <property type="match status" value="1"/>
</dbReference>
<dbReference type="Proteomes" id="UP000295783">
    <property type="component" value="Unassembled WGS sequence"/>
</dbReference>
<dbReference type="Gene3D" id="3.30.160.70">
    <property type="entry name" value="Methylated DNA-protein cysteine methyltransferase domain"/>
    <property type="match status" value="1"/>
</dbReference>
<dbReference type="NCBIfam" id="TIGR00589">
    <property type="entry name" value="ogt"/>
    <property type="match status" value="1"/>
</dbReference>
<feature type="domain" description="HTH araC/xylS-type" evidence="11">
    <location>
        <begin position="20"/>
        <end position="121"/>
    </location>
</feature>
<evidence type="ECO:0000256" key="1">
    <source>
        <dbReference type="ARBA" id="ARBA00001286"/>
    </source>
</evidence>
<reference evidence="12 13" key="1">
    <citation type="submission" date="2019-03" db="EMBL/GenBank/DDBJ databases">
        <title>Genomic Encyclopedia of Type Strains, Phase III (KMG-III): the genomes of soil and plant-associated and newly described type strains.</title>
        <authorList>
            <person name="Whitman W."/>
        </authorList>
    </citation>
    <scope>NUCLEOTIDE SEQUENCE [LARGE SCALE GENOMIC DNA]</scope>
    <source>
        <strain evidence="12 13">CGMCC 1.7660</strain>
    </source>
</reference>
<comment type="catalytic activity">
    <reaction evidence="1">
        <text>a 4-O-methyl-thymidine in DNA + L-cysteinyl-[protein] = a thymidine in DNA + S-methyl-L-cysteinyl-[protein]</text>
        <dbReference type="Rhea" id="RHEA:53428"/>
        <dbReference type="Rhea" id="RHEA-COMP:10131"/>
        <dbReference type="Rhea" id="RHEA-COMP:10132"/>
        <dbReference type="Rhea" id="RHEA-COMP:13555"/>
        <dbReference type="Rhea" id="RHEA-COMP:13556"/>
        <dbReference type="ChEBI" id="CHEBI:29950"/>
        <dbReference type="ChEBI" id="CHEBI:82612"/>
        <dbReference type="ChEBI" id="CHEBI:137386"/>
        <dbReference type="ChEBI" id="CHEBI:137387"/>
        <dbReference type="EC" id="2.1.1.63"/>
    </reaction>
</comment>
<dbReference type="GO" id="GO:0032259">
    <property type="term" value="P:methylation"/>
    <property type="evidence" value="ECO:0007669"/>
    <property type="project" value="UniProtKB-KW"/>
</dbReference>
<keyword evidence="5 12" id="KW-0808">Transferase</keyword>
<dbReference type="SUPFAM" id="SSF53155">
    <property type="entry name" value="Methylated DNA-protein cysteine methyltransferase domain"/>
    <property type="match status" value="1"/>
</dbReference>
<dbReference type="Gene3D" id="1.10.10.10">
    <property type="entry name" value="Winged helix-like DNA-binding domain superfamily/Winged helix DNA-binding domain"/>
    <property type="match status" value="1"/>
</dbReference>
<evidence type="ECO:0000313" key="12">
    <source>
        <dbReference type="EMBL" id="TDQ83129.1"/>
    </source>
</evidence>
<dbReference type="GO" id="GO:0003908">
    <property type="term" value="F:methylated-DNA-[protein]-cysteine S-methyltransferase activity"/>
    <property type="evidence" value="ECO:0007669"/>
    <property type="project" value="UniProtKB-EC"/>
</dbReference>
<evidence type="ECO:0000256" key="3">
    <source>
        <dbReference type="ARBA" id="ARBA00011918"/>
    </source>
</evidence>
<dbReference type="InterPro" id="IPR036388">
    <property type="entry name" value="WH-like_DNA-bd_sf"/>
</dbReference>
<keyword evidence="4 12" id="KW-0489">Methyltransferase</keyword>
<dbReference type="InterPro" id="IPR036217">
    <property type="entry name" value="MethylDNA_cys_MeTrfase_DNAb"/>
</dbReference>
<dbReference type="PROSITE" id="PS01124">
    <property type="entry name" value="HTH_ARAC_FAMILY_2"/>
    <property type="match status" value="1"/>
</dbReference>
<dbReference type="EC" id="2.1.1.63" evidence="3"/>
<dbReference type="PANTHER" id="PTHR10815:SF14">
    <property type="entry name" value="BIFUNCTIONAL TRANSCRIPTIONAL ACTIVATOR_DNA REPAIR ENZYME ADA"/>
    <property type="match status" value="1"/>
</dbReference>
<dbReference type="GO" id="GO:0006281">
    <property type="term" value="P:DNA repair"/>
    <property type="evidence" value="ECO:0007669"/>
    <property type="project" value="UniProtKB-KW"/>
</dbReference>
<proteinExistence type="inferred from homology"/>
<gene>
    <name evidence="12" type="ORF">A8950_1414</name>
</gene>
<evidence type="ECO:0000256" key="10">
    <source>
        <dbReference type="ARBA" id="ARBA00049348"/>
    </source>
</evidence>
<dbReference type="AlphaFoldDB" id="A0A4R6WTM8"/>
<comment type="caution">
    <text evidence="12">The sequence shown here is derived from an EMBL/GenBank/DDBJ whole genome shotgun (WGS) entry which is preliminary data.</text>
</comment>
<dbReference type="InterPro" id="IPR036631">
    <property type="entry name" value="MGMT_N_sf"/>
</dbReference>
<evidence type="ECO:0000313" key="13">
    <source>
        <dbReference type="Proteomes" id="UP000295783"/>
    </source>
</evidence>
<evidence type="ECO:0000256" key="6">
    <source>
        <dbReference type="ARBA" id="ARBA00022763"/>
    </source>
</evidence>
<dbReference type="SUPFAM" id="SSF46689">
    <property type="entry name" value="Homeodomain-like"/>
    <property type="match status" value="1"/>
</dbReference>
<protein>
    <recommendedName>
        <fullName evidence="3">methylated-DNA--[protein]-cysteine S-methyltransferase</fullName>
        <ecNumber evidence="3">2.1.1.63</ecNumber>
    </recommendedName>
</protein>
<evidence type="ECO:0000256" key="8">
    <source>
        <dbReference type="ARBA" id="ARBA00023163"/>
    </source>
</evidence>
<dbReference type="Pfam" id="PF12833">
    <property type="entry name" value="HTH_18"/>
    <property type="match status" value="1"/>
</dbReference>
<dbReference type="CDD" id="cd06445">
    <property type="entry name" value="ATase"/>
    <property type="match status" value="1"/>
</dbReference>
<organism evidence="12 13">
    <name type="scientific">Dongia mobilis</name>
    <dbReference type="NCBI Taxonomy" id="578943"/>
    <lineage>
        <taxon>Bacteria</taxon>
        <taxon>Pseudomonadati</taxon>
        <taxon>Pseudomonadota</taxon>
        <taxon>Alphaproteobacteria</taxon>
        <taxon>Rhodospirillales</taxon>
        <taxon>Dongiaceae</taxon>
        <taxon>Dongia</taxon>
    </lineage>
</organism>
<name>A0A4R6WTM8_9PROT</name>
<dbReference type="Gene3D" id="1.10.10.60">
    <property type="entry name" value="Homeodomain-like"/>
    <property type="match status" value="1"/>
</dbReference>
<dbReference type="GO" id="GO:0043565">
    <property type="term" value="F:sequence-specific DNA binding"/>
    <property type="evidence" value="ECO:0007669"/>
    <property type="project" value="InterPro"/>
</dbReference>
<dbReference type="GO" id="GO:0003700">
    <property type="term" value="F:DNA-binding transcription factor activity"/>
    <property type="evidence" value="ECO:0007669"/>
    <property type="project" value="InterPro"/>
</dbReference>
<comment type="similarity">
    <text evidence="2">Belongs to the MGMT family.</text>
</comment>
<evidence type="ECO:0000256" key="2">
    <source>
        <dbReference type="ARBA" id="ARBA00008711"/>
    </source>
</evidence>
<dbReference type="SMART" id="SM00342">
    <property type="entry name" value="HTH_ARAC"/>
    <property type="match status" value="1"/>
</dbReference>
<dbReference type="SUPFAM" id="SSF46767">
    <property type="entry name" value="Methylated DNA-protein cysteine methyltransferase, C-terminal domain"/>
    <property type="match status" value="1"/>
</dbReference>
<keyword evidence="9" id="KW-0234">DNA repair</keyword>
<sequence>MYSMRGKGPKMSETQMEMVGRAAAYIKARQADEADGPVTLDELASHCGLSPWHLQRQFKRAMGVSPREYEESLRLERFKKGLRSGAGVAAATFEAGFGSSSRVYERAGAALGMTPASYAEGGRGAEIRYAVGESHLGLVLVAATPRGICRVELGDDLGDLEGQLRAEFPRARSIARDDSGLGRYLAEILRRIAGQTPRRDLPLDIRMTAFQRKVWSTLSRIPTGETLSYGAIARVIGQPGAAQAVGQACGANPVAIAIPCHRALRNDGAIGGYAWGSQRKQALISAEAAALTSEGRGRSKKTVSG</sequence>